<feature type="coiled-coil region" evidence="4">
    <location>
        <begin position="198"/>
        <end position="225"/>
    </location>
</feature>
<dbReference type="PROSITE" id="PS50088">
    <property type="entry name" value="ANK_REPEAT"/>
    <property type="match status" value="1"/>
</dbReference>
<dbReference type="EMBL" id="JBGBPQ010000003">
    <property type="protein sequence ID" value="KAL1526365.1"/>
    <property type="molecule type" value="Genomic_DNA"/>
</dbReference>
<evidence type="ECO:0000256" key="2">
    <source>
        <dbReference type="ARBA" id="ARBA00023043"/>
    </source>
</evidence>
<proteinExistence type="predicted"/>
<feature type="repeat" description="ANK" evidence="3">
    <location>
        <begin position="60"/>
        <end position="92"/>
    </location>
</feature>
<dbReference type="SMART" id="SM00248">
    <property type="entry name" value="ANK"/>
    <property type="match status" value="3"/>
</dbReference>
<sequence>MEAIKSIAQWVTANPLDELESRETASHDGMLHDAALWGNLKTVQRILDSHAVNIDEVTATKETALMWAAQEGHYEVVQYLVERGANVGLKDEMGRTALDVAKRAHHLDVVSVLERAKESAERKERSRNRAANGASGSLHQTSSKGSDRKKGDDEVEEEEPRNVHEWRRALQETRAREASAKLREKNLATELAVLKNKLFAMTESRSSAEARVAQLEKELAQLKSNFMMRSHSGQMILPDVSPIQGLERVFEAAGCLAHLPSAEKWCRSNGISSTRQLTETNTRHLLQSIGASEALQTKLRTELKLDLQAGSGVAQMTQPAKGCKVQ</sequence>
<dbReference type="Gene3D" id="1.25.40.20">
    <property type="entry name" value="Ankyrin repeat-containing domain"/>
    <property type="match status" value="1"/>
</dbReference>
<feature type="compositionally biased region" description="Polar residues" evidence="5">
    <location>
        <begin position="134"/>
        <end position="144"/>
    </location>
</feature>
<reference evidence="6 7" key="1">
    <citation type="journal article" date="2024" name="Science">
        <title>Giant polyketide synthase enzymes in the biosynthesis of giant marine polyether toxins.</title>
        <authorList>
            <person name="Fallon T.R."/>
            <person name="Shende V.V."/>
            <person name="Wierzbicki I.H."/>
            <person name="Pendleton A.L."/>
            <person name="Watervoot N.F."/>
            <person name="Auber R.P."/>
            <person name="Gonzalez D.J."/>
            <person name="Wisecaver J.H."/>
            <person name="Moore B.S."/>
        </authorList>
    </citation>
    <scope>NUCLEOTIDE SEQUENCE [LARGE SCALE GENOMIC DNA]</scope>
    <source>
        <strain evidence="6 7">12B1</strain>
    </source>
</reference>
<dbReference type="InterPro" id="IPR036770">
    <property type="entry name" value="Ankyrin_rpt-contain_sf"/>
</dbReference>
<protein>
    <submittedName>
        <fullName evidence="6">Uncharacterized protein</fullName>
    </submittedName>
</protein>
<comment type="caution">
    <text evidence="6">The sequence shown here is derived from an EMBL/GenBank/DDBJ whole genome shotgun (WGS) entry which is preliminary data.</text>
</comment>
<evidence type="ECO:0000313" key="7">
    <source>
        <dbReference type="Proteomes" id="UP001515480"/>
    </source>
</evidence>
<dbReference type="InterPro" id="IPR050663">
    <property type="entry name" value="Ankyrin-SOCS_Box"/>
</dbReference>
<evidence type="ECO:0000256" key="1">
    <source>
        <dbReference type="ARBA" id="ARBA00022737"/>
    </source>
</evidence>
<evidence type="ECO:0000256" key="3">
    <source>
        <dbReference type="PROSITE-ProRule" id="PRU00023"/>
    </source>
</evidence>
<dbReference type="AlphaFoldDB" id="A0AB34JWT2"/>
<name>A0AB34JWT2_PRYPA</name>
<keyword evidence="1" id="KW-0677">Repeat</keyword>
<gene>
    <name evidence="6" type="ORF">AB1Y20_015079</name>
</gene>
<keyword evidence="2 3" id="KW-0040">ANK repeat</keyword>
<feature type="region of interest" description="Disordered" evidence="5">
    <location>
        <begin position="114"/>
        <end position="166"/>
    </location>
</feature>
<organism evidence="6 7">
    <name type="scientific">Prymnesium parvum</name>
    <name type="common">Toxic golden alga</name>
    <dbReference type="NCBI Taxonomy" id="97485"/>
    <lineage>
        <taxon>Eukaryota</taxon>
        <taxon>Haptista</taxon>
        <taxon>Haptophyta</taxon>
        <taxon>Prymnesiophyceae</taxon>
        <taxon>Prymnesiales</taxon>
        <taxon>Prymnesiaceae</taxon>
        <taxon>Prymnesium</taxon>
    </lineage>
</organism>
<keyword evidence="7" id="KW-1185">Reference proteome</keyword>
<dbReference type="SUPFAM" id="SSF48403">
    <property type="entry name" value="Ankyrin repeat"/>
    <property type="match status" value="1"/>
</dbReference>
<dbReference type="Pfam" id="PF12796">
    <property type="entry name" value="Ank_2"/>
    <property type="match status" value="1"/>
</dbReference>
<keyword evidence="4" id="KW-0175">Coiled coil</keyword>
<dbReference type="GO" id="GO:0000976">
    <property type="term" value="F:transcription cis-regulatory region binding"/>
    <property type="evidence" value="ECO:0007669"/>
    <property type="project" value="TreeGrafter"/>
</dbReference>
<dbReference type="GO" id="GO:0045944">
    <property type="term" value="P:positive regulation of transcription by RNA polymerase II"/>
    <property type="evidence" value="ECO:0007669"/>
    <property type="project" value="TreeGrafter"/>
</dbReference>
<evidence type="ECO:0000313" key="6">
    <source>
        <dbReference type="EMBL" id="KAL1526365.1"/>
    </source>
</evidence>
<evidence type="ECO:0000256" key="4">
    <source>
        <dbReference type="SAM" id="Coils"/>
    </source>
</evidence>
<dbReference type="PANTHER" id="PTHR24193:SF121">
    <property type="entry name" value="ADA2A-CONTAINING COMPLEX COMPONENT 3, ISOFORM D"/>
    <property type="match status" value="1"/>
</dbReference>
<dbReference type="PROSITE" id="PS50297">
    <property type="entry name" value="ANK_REP_REGION"/>
    <property type="match status" value="1"/>
</dbReference>
<dbReference type="PANTHER" id="PTHR24193">
    <property type="entry name" value="ANKYRIN REPEAT PROTEIN"/>
    <property type="match status" value="1"/>
</dbReference>
<dbReference type="InterPro" id="IPR002110">
    <property type="entry name" value="Ankyrin_rpt"/>
</dbReference>
<accession>A0AB34JWT2</accession>
<feature type="compositionally biased region" description="Basic and acidic residues" evidence="5">
    <location>
        <begin position="114"/>
        <end position="124"/>
    </location>
</feature>
<evidence type="ECO:0000256" key="5">
    <source>
        <dbReference type="SAM" id="MobiDB-lite"/>
    </source>
</evidence>
<dbReference type="GO" id="GO:0005634">
    <property type="term" value="C:nucleus"/>
    <property type="evidence" value="ECO:0007669"/>
    <property type="project" value="TreeGrafter"/>
</dbReference>
<dbReference type="Proteomes" id="UP001515480">
    <property type="component" value="Unassembled WGS sequence"/>
</dbReference>